<evidence type="ECO:0000256" key="1">
    <source>
        <dbReference type="SAM" id="Coils"/>
    </source>
</evidence>
<keyword evidence="1" id="KW-0175">Coiled coil</keyword>
<name>A0ABD3SGU1_9STRA</name>
<accession>A0ABD3SGU1</accession>
<organism evidence="3 4">
    <name type="scientific">Cyclostephanos tholiformis</name>
    <dbReference type="NCBI Taxonomy" id="382380"/>
    <lineage>
        <taxon>Eukaryota</taxon>
        <taxon>Sar</taxon>
        <taxon>Stramenopiles</taxon>
        <taxon>Ochrophyta</taxon>
        <taxon>Bacillariophyta</taxon>
        <taxon>Coscinodiscophyceae</taxon>
        <taxon>Thalassiosirophycidae</taxon>
        <taxon>Stephanodiscales</taxon>
        <taxon>Stephanodiscaceae</taxon>
        <taxon>Cyclostephanos</taxon>
    </lineage>
</organism>
<feature type="region of interest" description="Disordered" evidence="2">
    <location>
        <begin position="433"/>
        <end position="469"/>
    </location>
</feature>
<proteinExistence type="predicted"/>
<feature type="coiled-coil region" evidence="1">
    <location>
        <begin position="117"/>
        <end position="188"/>
    </location>
</feature>
<keyword evidence="4" id="KW-1185">Reference proteome</keyword>
<feature type="compositionally biased region" description="Basic and acidic residues" evidence="2">
    <location>
        <begin position="447"/>
        <end position="469"/>
    </location>
</feature>
<protein>
    <submittedName>
        <fullName evidence="3">Uncharacterized protein</fullName>
    </submittedName>
</protein>
<dbReference type="EMBL" id="JALLPB020000029">
    <property type="protein sequence ID" value="KAL3823787.1"/>
    <property type="molecule type" value="Genomic_DNA"/>
</dbReference>
<dbReference type="Proteomes" id="UP001530377">
    <property type="component" value="Unassembled WGS sequence"/>
</dbReference>
<comment type="caution">
    <text evidence="3">The sequence shown here is derived from an EMBL/GenBank/DDBJ whole genome shotgun (WGS) entry which is preliminary data.</text>
</comment>
<sequence length="679" mass="77613">MSMASRLGAIQRHLPKMLHQSSRSMHFLHSVTLGREVSHRAAITRARATPGRVQPPSPAVPSASRASMFSNSPRPNSGDDALEVSSSDLNPSVLANIYNQKRAQYNRAVSVLRKRYFVELEEQRERERVRRAEEEARLKREALERRRIKAMRSAENAMRQVQKRERRRAEWERELESTQRERDVKADLYRKARQRVVDELEAECHLWLTTPEEVEKALGNPTAAQVLWARPGGMIGAPSGEHTGFGDYGDFWRYECHTWDARPTYKTPKEVMLEELEYVAYLQANNDPNYWTKERVEEEERKEQRARLRAIIREEGRRSLLNKQRDMMRDIYGNNDVGGKNVGGVKDGRLPPSAMPAPKLDYLADYEAQEREGLEILKRDPRKFFIFESDLPNASNIGGMHVSGGNEEGEQPSGENGAALTGASLGRPIGLRNPFFNDKPTPFPLRMGRDLPEDTRTEKEKKRDERQERMRAAAEEAALAAKKGIAYEVAMAAEEDLDDGSEDVDYDKAEEDAEKELWEGQMDEWTDMDRKVFNMTAPFQRVTPDEVDWIIAQLKKKTKAMQERLDFEDKIRRKELEKSMSSSAVARPIESLDEVDKYVMEGLGYDMEVIEALVRDLTPEQSAILEGIDFTGRVGITVDEMAAELRVVPGLTEEKIHALVAMEMSLLKEDSLRNITKMG</sequence>
<gene>
    <name evidence="3" type="ORF">ACHAXA_011574</name>
</gene>
<evidence type="ECO:0000313" key="4">
    <source>
        <dbReference type="Proteomes" id="UP001530377"/>
    </source>
</evidence>
<evidence type="ECO:0000256" key="2">
    <source>
        <dbReference type="SAM" id="MobiDB-lite"/>
    </source>
</evidence>
<feature type="region of interest" description="Disordered" evidence="2">
    <location>
        <begin position="45"/>
        <end position="85"/>
    </location>
</feature>
<dbReference type="AlphaFoldDB" id="A0ABD3SGU1"/>
<reference evidence="3 4" key="1">
    <citation type="submission" date="2024-10" db="EMBL/GenBank/DDBJ databases">
        <title>Updated reference genomes for cyclostephanoid diatoms.</title>
        <authorList>
            <person name="Roberts W.R."/>
            <person name="Alverson A.J."/>
        </authorList>
    </citation>
    <scope>NUCLEOTIDE SEQUENCE [LARGE SCALE GENOMIC DNA]</scope>
    <source>
        <strain evidence="3 4">AJA228-03</strain>
    </source>
</reference>
<evidence type="ECO:0000313" key="3">
    <source>
        <dbReference type="EMBL" id="KAL3823787.1"/>
    </source>
</evidence>